<dbReference type="PANTHER" id="PTHR46041">
    <property type="entry name" value="MITOCHONDRIAL INNER MEMBRANE PROTEASE SUBUNIT 2"/>
    <property type="match status" value="1"/>
</dbReference>
<feature type="non-terminal residue" evidence="13">
    <location>
        <position position="1"/>
    </location>
</feature>
<keyword evidence="4" id="KW-0812">Transmembrane</keyword>
<dbReference type="NCBIfam" id="TIGR02227">
    <property type="entry name" value="sigpep_I_bact"/>
    <property type="match status" value="1"/>
</dbReference>
<evidence type="ECO:0000256" key="6">
    <source>
        <dbReference type="ARBA" id="ARBA00022801"/>
    </source>
</evidence>
<dbReference type="EMBL" id="MU004236">
    <property type="protein sequence ID" value="KAF2668364.1"/>
    <property type="molecule type" value="Genomic_DNA"/>
</dbReference>
<dbReference type="EC" id="3.4.21.-" evidence="11"/>
<comment type="similarity">
    <text evidence="2">Belongs to the peptidase S26 family. IMP2 subfamily.</text>
</comment>
<evidence type="ECO:0000256" key="10">
    <source>
        <dbReference type="PIRSR" id="PIRSR600223-1"/>
    </source>
</evidence>
<organism evidence="13 14">
    <name type="scientific">Microthyrium microscopicum</name>
    <dbReference type="NCBI Taxonomy" id="703497"/>
    <lineage>
        <taxon>Eukaryota</taxon>
        <taxon>Fungi</taxon>
        <taxon>Dikarya</taxon>
        <taxon>Ascomycota</taxon>
        <taxon>Pezizomycotina</taxon>
        <taxon>Dothideomycetes</taxon>
        <taxon>Dothideomycetes incertae sedis</taxon>
        <taxon>Microthyriales</taxon>
        <taxon>Microthyriaceae</taxon>
        <taxon>Microthyrium</taxon>
    </lineage>
</organism>
<dbReference type="PANTHER" id="PTHR46041:SF2">
    <property type="entry name" value="MITOCHONDRIAL INNER MEMBRANE PROTEASE SUBUNIT 2"/>
    <property type="match status" value="1"/>
</dbReference>
<keyword evidence="14" id="KW-1185">Reference proteome</keyword>
<dbReference type="AlphaFoldDB" id="A0A6A6UBQ7"/>
<protein>
    <recommendedName>
        <fullName evidence="11">Mitochondrial inner membrane protease subunit</fullName>
        <ecNumber evidence="11">3.4.21.-</ecNumber>
    </recommendedName>
</protein>
<name>A0A6A6UBQ7_9PEZI</name>
<evidence type="ECO:0000313" key="14">
    <source>
        <dbReference type="Proteomes" id="UP000799302"/>
    </source>
</evidence>
<dbReference type="OrthoDB" id="9996127at2759"/>
<dbReference type="GO" id="GO:0042720">
    <property type="term" value="C:mitochondrial inner membrane peptidase complex"/>
    <property type="evidence" value="ECO:0007669"/>
    <property type="project" value="InterPro"/>
</dbReference>
<sequence length="157" mass="17568">TISTHILTIDRLTGPSMSPALNPTNRLTHTSSSDYLLISPLRFHAPFSFSRCIYTLARGDVVSFRKPQNPEERGVKRVIGLPGDRIIRRGERSEFNKRHARNLGLGKVDGDVVVPAGRVWLEGDNWRESFDSNDVGSVPIQLVEGRVLGVVWPPGRW</sequence>
<keyword evidence="8 11" id="KW-0496">Mitochondrion</keyword>
<dbReference type="InterPro" id="IPR019533">
    <property type="entry name" value="Peptidase_S26"/>
</dbReference>
<proteinExistence type="inferred from homology"/>
<evidence type="ECO:0000256" key="9">
    <source>
        <dbReference type="ARBA" id="ARBA00023136"/>
    </source>
</evidence>
<dbReference type="Gene3D" id="2.10.109.10">
    <property type="entry name" value="Umud Fragment, subunit A"/>
    <property type="match status" value="1"/>
</dbReference>
<comment type="subcellular location">
    <subcellularLocation>
        <location evidence="1">Mitochondrion inner membrane</location>
        <topology evidence="1">Single-pass membrane protein</topology>
    </subcellularLocation>
</comment>
<evidence type="ECO:0000256" key="4">
    <source>
        <dbReference type="ARBA" id="ARBA00022692"/>
    </source>
</evidence>
<dbReference type="InterPro" id="IPR037730">
    <property type="entry name" value="IMP2"/>
</dbReference>
<dbReference type="Proteomes" id="UP000799302">
    <property type="component" value="Unassembled WGS sequence"/>
</dbReference>
<keyword evidence="9" id="KW-0472">Membrane</keyword>
<evidence type="ECO:0000256" key="8">
    <source>
        <dbReference type="ARBA" id="ARBA00023128"/>
    </source>
</evidence>
<feature type="active site" evidence="10">
    <location>
        <position position="76"/>
    </location>
</feature>
<evidence type="ECO:0000259" key="12">
    <source>
        <dbReference type="Pfam" id="PF10502"/>
    </source>
</evidence>
<evidence type="ECO:0000256" key="1">
    <source>
        <dbReference type="ARBA" id="ARBA00004434"/>
    </source>
</evidence>
<dbReference type="SUPFAM" id="SSF51306">
    <property type="entry name" value="LexA/Signal peptidase"/>
    <property type="match status" value="1"/>
</dbReference>
<dbReference type="InterPro" id="IPR036286">
    <property type="entry name" value="LexA/Signal_pep-like_sf"/>
</dbReference>
<dbReference type="GO" id="GO:0004252">
    <property type="term" value="F:serine-type endopeptidase activity"/>
    <property type="evidence" value="ECO:0007669"/>
    <property type="project" value="InterPro"/>
</dbReference>
<dbReference type="PRINTS" id="PR00727">
    <property type="entry name" value="LEADERPTASE"/>
</dbReference>
<feature type="non-terminal residue" evidence="13">
    <location>
        <position position="157"/>
    </location>
</feature>
<gene>
    <name evidence="13" type="ORF">BT63DRAFT_361413</name>
</gene>
<evidence type="ECO:0000256" key="3">
    <source>
        <dbReference type="ARBA" id="ARBA00022670"/>
    </source>
</evidence>
<keyword evidence="3 11" id="KW-0645">Protease</keyword>
<evidence type="ECO:0000256" key="7">
    <source>
        <dbReference type="ARBA" id="ARBA00022989"/>
    </source>
</evidence>
<evidence type="ECO:0000256" key="11">
    <source>
        <dbReference type="RuleBase" id="RU362041"/>
    </source>
</evidence>
<dbReference type="CDD" id="cd06530">
    <property type="entry name" value="S26_SPase_I"/>
    <property type="match status" value="1"/>
</dbReference>
<dbReference type="GO" id="GO:0006465">
    <property type="term" value="P:signal peptide processing"/>
    <property type="evidence" value="ECO:0007669"/>
    <property type="project" value="InterPro"/>
</dbReference>
<feature type="active site" evidence="10">
    <location>
        <position position="16"/>
    </location>
</feature>
<dbReference type="Pfam" id="PF10502">
    <property type="entry name" value="Peptidase_S26"/>
    <property type="match status" value="1"/>
</dbReference>
<evidence type="ECO:0000256" key="5">
    <source>
        <dbReference type="ARBA" id="ARBA00022792"/>
    </source>
</evidence>
<keyword evidence="5 11" id="KW-0999">Mitochondrion inner membrane</keyword>
<reference evidence="13" key="1">
    <citation type="journal article" date="2020" name="Stud. Mycol.">
        <title>101 Dothideomycetes genomes: a test case for predicting lifestyles and emergence of pathogens.</title>
        <authorList>
            <person name="Haridas S."/>
            <person name="Albert R."/>
            <person name="Binder M."/>
            <person name="Bloem J."/>
            <person name="Labutti K."/>
            <person name="Salamov A."/>
            <person name="Andreopoulos B."/>
            <person name="Baker S."/>
            <person name="Barry K."/>
            <person name="Bills G."/>
            <person name="Bluhm B."/>
            <person name="Cannon C."/>
            <person name="Castanera R."/>
            <person name="Culley D."/>
            <person name="Daum C."/>
            <person name="Ezra D."/>
            <person name="Gonzalez J."/>
            <person name="Henrissat B."/>
            <person name="Kuo A."/>
            <person name="Liang C."/>
            <person name="Lipzen A."/>
            <person name="Lutzoni F."/>
            <person name="Magnuson J."/>
            <person name="Mondo S."/>
            <person name="Nolan M."/>
            <person name="Ohm R."/>
            <person name="Pangilinan J."/>
            <person name="Park H.-J."/>
            <person name="Ramirez L."/>
            <person name="Alfaro M."/>
            <person name="Sun H."/>
            <person name="Tritt A."/>
            <person name="Yoshinaga Y."/>
            <person name="Zwiers L.-H."/>
            <person name="Turgeon B."/>
            <person name="Goodwin S."/>
            <person name="Spatafora J."/>
            <person name="Crous P."/>
            <person name="Grigoriev I."/>
        </authorList>
    </citation>
    <scope>NUCLEOTIDE SEQUENCE</scope>
    <source>
        <strain evidence="13">CBS 115976</strain>
    </source>
</reference>
<keyword evidence="7" id="KW-1133">Transmembrane helix</keyword>
<accession>A0A6A6UBQ7</accession>
<dbReference type="InterPro" id="IPR000223">
    <property type="entry name" value="Pept_S26A_signal_pept_1"/>
</dbReference>
<keyword evidence="6 11" id="KW-0378">Hydrolase</keyword>
<feature type="domain" description="Peptidase S26" evidence="12">
    <location>
        <begin position="11"/>
        <end position="152"/>
    </location>
</feature>
<dbReference type="GO" id="GO:0006627">
    <property type="term" value="P:protein processing involved in protein targeting to mitochondrion"/>
    <property type="evidence" value="ECO:0007669"/>
    <property type="project" value="InterPro"/>
</dbReference>
<evidence type="ECO:0000256" key="2">
    <source>
        <dbReference type="ARBA" id="ARBA00007066"/>
    </source>
</evidence>
<evidence type="ECO:0000313" key="13">
    <source>
        <dbReference type="EMBL" id="KAF2668364.1"/>
    </source>
</evidence>